<gene>
    <name evidence="2" type="ORF">GPL21_15630</name>
</gene>
<evidence type="ECO:0000313" key="2">
    <source>
        <dbReference type="EMBL" id="MVT66528.1"/>
    </source>
</evidence>
<feature type="region of interest" description="Disordered" evidence="1">
    <location>
        <begin position="22"/>
        <end position="43"/>
    </location>
</feature>
<keyword evidence="3" id="KW-1185">Reference proteome</keyword>
<name>A0A844SHP5_9BRAD</name>
<organism evidence="2 3">
    <name type="scientific">Bradyrhizobium pachyrhizi</name>
    <dbReference type="NCBI Taxonomy" id="280333"/>
    <lineage>
        <taxon>Bacteria</taxon>
        <taxon>Pseudomonadati</taxon>
        <taxon>Pseudomonadota</taxon>
        <taxon>Alphaproteobacteria</taxon>
        <taxon>Hyphomicrobiales</taxon>
        <taxon>Nitrobacteraceae</taxon>
        <taxon>Bradyrhizobium</taxon>
    </lineage>
</organism>
<proteinExistence type="predicted"/>
<evidence type="ECO:0000256" key="1">
    <source>
        <dbReference type="SAM" id="MobiDB-lite"/>
    </source>
</evidence>
<dbReference type="AlphaFoldDB" id="A0A844SHP5"/>
<sequence>MVANGRTPATIRAWQRGGRSSVAVDGEANVQSRTEPVPIQRQSQRTMIRVSSLTIVMTTNAHVDSKRESVAIGS</sequence>
<protein>
    <submittedName>
        <fullName evidence="2">Uncharacterized protein</fullName>
    </submittedName>
</protein>
<feature type="compositionally biased region" description="Polar residues" evidence="1">
    <location>
        <begin position="29"/>
        <end position="43"/>
    </location>
</feature>
<accession>A0A844SHP5</accession>
<evidence type="ECO:0000313" key="3">
    <source>
        <dbReference type="Proteomes" id="UP000436468"/>
    </source>
</evidence>
<dbReference type="EMBL" id="WQNF01000009">
    <property type="protein sequence ID" value="MVT66528.1"/>
    <property type="molecule type" value="Genomic_DNA"/>
</dbReference>
<reference evidence="2 3" key="1">
    <citation type="submission" date="2019-12" db="EMBL/GenBank/DDBJ databases">
        <title>Draft genome sequences Bradyrhizobium cajani AMBPC1010, Bradyrhizobium pachyrhizi AMBPC1040 and Bradyrhizobium yuanmingense ALSPC3051, three plant growth promoting strains isolated from nodules of Cajanus cajan L. in Dominican Republic.</title>
        <authorList>
            <person name="Flores-Felix J.D."/>
            <person name="Araujo J."/>
            <person name="Diaz-Alcantara C."/>
            <person name="Gonzalez-Andres F."/>
            <person name="Velazquez E."/>
        </authorList>
    </citation>
    <scope>NUCLEOTIDE SEQUENCE [LARGE SCALE GENOMIC DNA]</scope>
    <source>
        <strain evidence="2 3">1040</strain>
    </source>
</reference>
<dbReference type="RefSeq" id="WP_157344439.1">
    <property type="nucleotide sequence ID" value="NZ_CP121667.1"/>
</dbReference>
<dbReference type="Proteomes" id="UP000436468">
    <property type="component" value="Unassembled WGS sequence"/>
</dbReference>
<comment type="caution">
    <text evidence="2">The sequence shown here is derived from an EMBL/GenBank/DDBJ whole genome shotgun (WGS) entry which is preliminary data.</text>
</comment>